<dbReference type="CDD" id="cd06579">
    <property type="entry name" value="TM_PBP1_transp_AraH_like"/>
    <property type="match status" value="1"/>
</dbReference>
<evidence type="ECO:0000256" key="6">
    <source>
        <dbReference type="SAM" id="Phobius"/>
    </source>
</evidence>
<keyword evidence="4 6" id="KW-1133">Transmembrane helix</keyword>
<accession>A0A7X5KL41</accession>
<keyword evidence="2" id="KW-1003">Cell membrane</keyword>
<comment type="subcellular location">
    <subcellularLocation>
        <location evidence="1">Cell membrane</location>
        <topology evidence="1">Multi-pass membrane protein</topology>
    </subcellularLocation>
</comment>
<evidence type="ECO:0000313" key="7">
    <source>
        <dbReference type="EMBL" id="NDL66436.1"/>
    </source>
</evidence>
<evidence type="ECO:0000256" key="2">
    <source>
        <dbReference type="ARBA" id="ARBA00022475"/>
    </source>
</evidence>
<name>A0A7X5KL41_9FIRM</name>
<dbReference type="GO" id="GO:0022857">
    <property type="term" value="F:transmembrane transporter activity"/>
    <property type="evidence" value="ECO:0007669"/>
    <property type="project" value="InterPro"/>
</dbReference>
<feature type="transmembrane region" description="Helical" evidence="6">
    <location>
        <begin position="286"/>
        <end position="305"/>
    </location>
</feature>
<comment type="caution">
    <text evidence="7">The sequence shown here is derived from an EMBL/GenBank/DDBJ whole genome shotgun (WGS) entry which is preliminary data.</text>
</comment>
<feature type="transmembrane region" description="Helical" evidence="6">
    <location>
        <begin position="112"/>
        <end position="134"/>
    </location>
</feature>
<feature type="transmembrane region" description="Helical" evidence="6">
    <location>
        <begin position="154"/>
        <end position="176"/>
    </location>
</feature>
<feature type="transmembrane region" description="Helical" evidence="6">
    <location>
        <begin position="254"/>
        <end position="274"/>
    </location>
</feature>
<feature type="transmembrane region" description="Helical" evidence="6">
    <location>
        <begin position="43"/>
        <end position="64"/>
    </location>
</feature>
<gene>
    <name evidence="7" type="ORF">GXN74_01570</name>
</gene>
<reference evidence="7 8" key="1">
    <citation type="submission" date="2020-01" db="EMBL/GenBank/DDBJ databases">
        <title>Anaeroalcalibacter tamaniensis gen. nov., sp. nov., moderately halophilic strictly anaerobic fermenter bacterium from mud volcano of Taman peninsula.</title>
        <authorList>
            <person name="Frolova A."/>
            <person name="Merkel A.Y."/>
            <person name="Slobodkin A.I."/>
        </authorList>
    </citation>
    <scope>NUCLEOTIDE SEQUENCE [LARGE SCALE GENOMIC DNA]</scope>
    <source>
        <strain evidence="7 8">F-3ap</strain>
    </source>
</reference>
<dbReference type="GO" id="GO:0005886">
    <property type="term" value="C:plasma membrane"/>
    <property type="evidence" value="ECO:0007669"/>
    <property type="project" value="UniProtKB-SubCell"/>
</dbReference>
<dbReference type="Proteomes" id="UP000461585">
    <property type="component" value="Unassembled WGS sequence"/>
</dbReference>
<dbReference type="Pfam" id="PF02653">
    <property type="entry name" value="BPD_transp_2"/>
    <property type="match status" value="1"/>
</dbReference>
<evidence type="ECO:0000256" key="5">
    <source>
        <dbReference type="ARBA" id="ARBA00023136"/>
    </source>
</evidence>
<organism evidence="7 8">
    <name type="scientific">Anaerotalea alkaliphila</name>
    <dbReference type="NCBI Taxonomy" id="2662126"/>
    <lineage>
        <taxon>Bacteria</taxon>
        <taxon>Bacillati</taxon>
        <taxon>Bacillota</taxon>
        <taxon>Clostridia</taxon>
        <taxon>Eubacteriales</taxon>
        <taxon>Anaerotalea</taxon>
    </lineage>
</organism>
<dbReference type="AlphaFoldDB" id="A0A7X5KL41"/>
<proteinExistence type="predicted"/>
<protein>
    <submittedName>
        <fullName evidence="7">ABC transporter permease</fullName>
    </submittedName>
</protein>
<evidence type="ECO:0000256" key="3">
    <source>
        <dbReference type="ARBA" id="ARBA00022692"/>
    </source>
</evidence>
<sequence>MNLAELYGKYGTFAILVIIFTLSSIFTKGFATQANLTNVLRQITVVTILALGATFIIILGHINVAYGSMIALIGVISTAIMVATGSVFVAVMGAVGLGLVIGAINGYVITKFHIPAFIMTLAVTTVARGAVLLFTNGVPITGMGKSYTFIGQGYIGFMPVSVLILLILFVISWIMLNKTRFGRHVYAVGGNEQAAIASGIKSKNVVRKAFLFDGFTAAIAGVVLMSRMNSGQPAAGLAYEFDAITAVVVGGTSLAGGAGTIVGTIIGAVIVGIINNVQNLANVNTYWQQIVKGLIILIAVIIDKMTKRASSAKK</sequence>
<keyword evidence="8" id="KW-1185">Reference proteome</keyword>
<feature type="transmembrane region" description="Helical" evidence="6">
    <location>
        <begin position="70"/>
        <end position="100"/>
    </location>
</feature>
<evidence type="ECO:0000256" key="1">
    <source>
        <dbReference type="ARBA" id="ARBA00004651"/>
    </source>
</evidence>
<evidence type="ECO:0000313" key="8">
    <source>
        <dbReference type="Proteomes" id="UP000461585"/>
    </source>
</evidence>
<dbReference type="EMBL" id="JAAEEH010000002">
    <property type="protein sequence ID" value="NDL66436.1"/>
    <property type="molecule type" value="Genomic_DNA"/>
</dbReference>
<feature type="transmembrane region" description="Helical" evidence="6">
    <location>
        <begin position="12"/>
        <end position="31"/>
    </location>
</feature>
<dbReference type="InterPro" id="IPR001851">
    <property type="entry name" value="ABC_transp_permease"/>
</dbReference>
<evidence type="ECO:0000256" key="4">
    <source>
        <dbReference type="ARBA" id="ARBA00022989"/>
    </source>
</evidence>
<keyword evidence="5 6" id="KW-0472">Membrane</keyword>
<keyword evidence="3 6" id="KW-0812">Transmembrane</keyword>
<dbReference type="PANTHER" id="PTHR32196">
    <property type="entry name" value="ABC TRANSPORTER PERMEASE PROTEIN YPHD-RELATED-RELATED"/>
    <property type="match status" value="1"/>
</dbReference>